<reference evidence="1" key="1">
    <citation type="submission" date="2020-08" db="EMBL/GenBank/DDBJ databases">
        <title>Multicomponent nature underlies the extraordinary mechanical properties of spider dragline silk.</title>
        <authorList>
            <person name="Kono N."/>
            <person name="Nakamura H."/>
            <person name="Mori M."/>
            <person name="Yoshida Y."/>
            <person name="Ohtoshi R."/>
            <person name="Malay A.D."/>
            <person name="Moran D.A.P."/>
            <person name="Tomita M."/>
            <person name="Numata K."/>
            <person name="Arakawa K."/>
        </authorList>
    </citation>
    <scope>NUCLEOTIDE SEQUENCE</scope>
</reference>
<keyword evidence="2" id="KW-1185">Reference proteome</keyword>
<sequence>MRSYKERCGRKIGNQIGHEKKESEKKLEIFPDAALGLDHEIVGHDLYKYRGISLSSVPCERLYSIAGNIASDERNPSWIPVDLRDCRF</sequence>
<protein>
    <submittedName>
        <fullName evidence="1">Uncharacterized protein</fullName>
    </submittedName>
</protein>
<organism evidence="1 2">
    <name type="scientific">Trichonephila clavipes</name>
    <name type="common">Golden silk orbweaver</name>
    <name type="synonym">Nephila clavipes</name>
    <dbReference type="NCBI Taxonomy" id="2585209"/>
    <lineage>
        <taxon>Eukaryota</taxon>
        <taxon>Metazoa</taxon>
        <taxon>Ecdysozoa</taxon>
        <taxon>Arthropoda</taxon>
        <taxon>Chelicerata</taxon>
        <taxon>Arachnida</taxon>
        <taxon>Araneae</taxon>
        <taxon>Araneomorphae</taxon>
        <taxon>Entelegynae</taxon>
        <taxon>Araneoidea</taxon>
        <taxon>Nephilidae</taxon>
        <taxon>Trichonephila</taxon>
    </lineage>
</organism>
<dbReference type="EMBL" id="BMAU01021067">
    <property type="protein sequence ID" value="GFX89010.1"/>
    <property type="molecule type" value="Genomic_DNA"/>
</dbReference>
<evidence type="ECO:0000313" key="2">
    <source>
        <dbReference type="Proteomes" id="UP000887159"/>
    </source>
</evidence>
<dbReference type="AlphaFoldDB" id="A0A8X6REM3"/>
<comment type="caution">
    <text evidence="1">The sequence shown here is derived from an EMBL/GenBank/DDBJ whole genome shotgun (WGS) entry which is preliminary data.</text>
</comment>
<dbReference type="Proteomes" id="UP000887159">
    <property type="component" value="Unassembled WGS sequence"/>
</dbReference>
<gene>
    <name evidence="1" type="ORF">TNCV_2853101</name>
</gene>
<evidence type="ECO:0000313" key="1">
    <source>
        <dbReference type="EMBL" id="GFX89010.1"/>
    </source>
</evidence>
<proteinExistence type="predicted"/>
<accession>A0A8X6REM3</accession>
<name>A0A8X6REM3_TRICX</name>